<dbReference type="Pfam" id="PF13193">
    <property type="entry name" value="AMP-binding_C"/>
    <property type="match status" value="1"/>
</dbReference>
<keyword evidence="11" id="KW-1185">Reference proteome</keyword>
<dbReference type="GO" id="GO:0004467">
    <property type="term" value="F:long-chain fatty acid-CoA ligase activity"/>
    <property type="evidence" value="ECO:0007669"/>
    <property type="project" value="UniProtKB-EC"/>
</dbReference>
<feature type="domain" description="AMP-dependent synthetase/ligase" evidence="8">
    <location>
        <begin position="128"/>
        <end position="293"/>
    </location>
</feature>
<evidence type="ECO:0000259" key="8">
    <source>
        <dbReference type="Pfam" id="PF00501"/>
    </source>
</evidence>
<gene>
    <name evidence="10" type="ORF">CR938_07815</name>
</gene>
<comment type="pathway">
    <text evidence="2">Lipid metabolism; fatty acid beta-oxidation.</text>
</comment>
<organism evidence="10 11">
    <name type="scientific">Pseudoxanthomonas taiwanensis</name>
    <dbReference type="NCBI Taxonomy" id="176598"/>
    <lineage>
        <taxon>Bacteria</taxon>
        <taxon>Pseudomonadati</taxon>
        <taxon>Pseudomonadota</taxon>
        <taxon>Gammaproteobacteria</taxon>
        <taxon>Lysobacterales</taxon>
        <taxon>Lysobacteraceae</taxon>
        <taxon>Pseudoxanthomonas</taxon>
    </lineage>
</organism>
<reference evidence="10" key="1">
    <citation type="submission" date="2017-10" db="EMBL/GenBank/DDBJ databases">
        <title>Whole genome sequencing of members of genus Pseudoxanthomonas.</title>
        <authorList>
            <person name="Kumar S."/>
            <person name="Bansal K."/>
            <person name="Kaur A."/>
            <person name="Patil P."/>
            <person name="Sharma S."/>
            <person name="Patil P.B."/>
        </authorList>
    </citation>
    <scope>NUCLEOTIDE SEQUENCE</scope>
    <source>
        <strain evidence="10">DSM 22914</strain>
    </source>
</reference>
<dbReference type="SUPFAM" id="SSF56801">
    <property type="entry name" value="Acetyl-CoA synthetase-like"/>
    <property type="match status" value="1"/>
</dbReference>
<evidence type="ECO:0000259" key="9">
    <source>
        <dbReference type="Pfam" id="PF13193"/>
    </source>
</evidence>
<keyword evidence="3" id="KW-0436">Ligase</keyword>
<accession>A0A921TFV8</accession>
<protein>
    <recommendedName>
        <fullName evidence="5">Long-chain-fatty-acid--CoA ligase</fullName>
        <ecNumber evidence="4">6.2.1.3</ecNumber>
    </recommendedName>
    <alternativeName>
        <fullName evidence="6">Long-chain acyl-CoA synthetase</fullName>
    </alternativeName>
</protein>
<dbReference type="PANTHER" id="PTHR43767:SF8">
    <property type="entry name" value="LONG-CHAIN-FATTY-ACID--COA LIGASE"/>
    <property type="match status" value="1"/>
</dbReference>
<dbReference type="AlphaFoldDB" id="A0A921TFV8"/>
<dbReference type="InterPro" id="IPR045851">
    <property type="entry name" value="AMP-bd_C_sf"/>
</dbReference>
<dbReference type="RefSeq" id="WP_162124470.1">
    <property type="nucleotide sequence ID" value="NZ_PDWK01000031.1"/>
</dbReference>
<comment type="subcellular location">
    <subcellularLocation>
        <location evidence="1">Membrane</location>
        <topology evidence="1">Peripheral membrane protein</topology>
    </subcellularLocation>
</comment>
<dbReference type="Pfam" id="PF00501">
    <property type="entry name" value="AMP-binding"/>
    <property type="match status" value="1"/>
</dbReference>
<evidence type="ECO:0000256" key="7">
    <source>
        <dbReference type="SAM" id="MobiDB-lite"/>
    </source>
</evidence>
<evidence type="ECO:0000256" key="1">
    <source>
        <dbReference type="ARBA" id="ARBA00004170"/>
    </source>
</evidence>
<evidence type="ECO:0000256" key="5">
    <source>
        <dbReference type="ARBA" id="ARBA00039545"/>
    </source>
</evidence>
<dbReference type="InterPro" id="IPR042099">
    <property type="entry name" value="ANL_N_sf"/>
</dbReference>
<dbReference type="Gene3D" id="3.40.50.12780">
    <property type="entry name" value="N-terminal domain of ligase-like"/>
    <property type="match status" value="1"/>
</dbReference>
<proteinExistence type="predicted"/>
<dbReference type="EC" id="6.2.1.3" evidence="4"/>
<evidence type="ECO:0000256" key="3">
    <source>
        <dbReference type="ARBA" id="ARBA00022598"/>
    </source>
</evidence>
<dbReference type="Proteomes" id="UP000717981">
    <property type="component" value="Unassembled WGS sequence"/>
</dbReference>
<dbReference type="Gene3D" id="3.30.300.30">
    <property type="match status" value="1"/>
</dbReference>
<evidence type="ECO:0000313" key="11">
    <source>
        <dbReference type="Proteomes" id="UP000717981"/>
    </source>
</evidence>
<dbReference type="GO" id="GO:0016020">
    <property type="term" value="C:membrane"/>
    <property type="evidence" value="ECO:0007669"/>
    <property type="project" value="UniProtKB-SubCell"/>
</dbReference>
<comment type="caution">
    <text evidence="10">The sequence shown here is derived from an EMBL/GenBank/DDBJ whole genome shotgun (WGS) entry which is preliminary data.</text>
</comment>
<feature type="region of interest" description="Disordered" evidence="7">
    <location>
        <begin position="1"/>
        <end position="22"/>
    </location>
</feature>
<dbReference type="EMBL" id="PDWK01000031">
    <property type="protein sequence ID" value="KAF1688953.1"/>
    <property type="molecule type" value="Genomic_DNA"/>
</dbReference>
<feature type="domain" description="AMP-binding enzyme C-terminal" evidence="9">
    <location>
        <begin position="367"/>
        <end position="436"/>
    </location>
</feature>
<dbReference type="InterPro" id="IPR050237">
    <property type="entry name" value="ATP-dep_AMP-bd_enzyme"/>
</dbReference>
<sequence>MSAVVHSPESSRQSLPLAGGDPGRTVVFDGNGRLPLGRFLAQVRALAPRLPEASHVVPLAEDRRDFLLAFCAAALREQVALLPPSGAPGTVAELLQAHPGAYCLGGAGGGPRHWPLPDGLEDGAGGAAGPRVEAAAPAAIGYTSGSTGRPQAHAKTWGAFATGTAQNLAALADLWGAAQPQVVATVPPQHMYGMEMSVLLPLLGGAAVHAARPLLPADVAEALEQASAPRILVTTPVHLRALLRSGVALPPLAGIVSATAPLPQELAAEAEDRYGAEVREVFGSTETCVFARRRTARDALWTPLPGVRVSPQPDGTLVQAPHLPAPVVLADIFEVGPDGRFRLCGRRADLLEIAGKRASLGDLTRRLLAVPGVEDGVVVQMEPERESGVGRIGALVVAPGRTAAEIVEALRATLDPVFLPRRLRLLPALPRNATGKLRRDEVLALLEGTHSSAVPEAPGRDA</sequence>
<evidence type="ECO:0000256" key="4">
    <source>
        <dbReference type="ARBA" id="ARBA00026121"/>
    </source>
</evidence>
<evidence type="ECO:0000256" key="6">
    <source>
        <dbReference type="ARBA" id="ARBA00042773"/>
    </source>
</evidence>
<evidence type="ECO:0000313" key="10">
    <source>
        <dbReference type="EMBL" id="KAF1688953.1"/>
    </source>
</evidence>
<evidence type="ECO:0000256" key="2">
    <source>
        <dbReference type="ARBA" id="ARBA00005005"/>
    </source>
</evidence>
<dbReference type="PANTHER" id="PTHR43767">
    <property type="entry name" value="LONG-CHAIN-FATTY-ACID--COA LIGASE"/>
    <property type="match status" value="1"/>
</dbReference>
<dbReference type="InterPro" id="IPR000873">
    <property type="entry name" value="AMP-dep_synth/lig_dom"/>
</dbReference>
<dbReference type="OrthoDB" id="9787658at2"/>
<name>A0A921TFV8_9GAMM</name>
<dbReference type="InterPro" id="IPR025110">
    <property type="entry name" value="AMP-bd_C"/>
</dbReference>